<evidence type="ECO:0000256" key="1">
    <source>
        <dbReference type="SAM" id="SignalP"/>
    </source>
</evidence>
<reference evidence="2 3" key="1">
    <citation type="submission" date="2020-08" db="EMBL/GenBank/DDBJ databases">
        <authorList>
            <person name="Koutsovoulos G."/>
            <person name="Danchin GJ E."/>
        </authorList>
    </citation>
    <scope>NUCLEOTIDE SEQUENCE [LARGE SCALE GENOMIC DNA]</scope>
</reference>
<evidence type="ECO:0000313" key="3">
    <source>
        <dbReference type="Proteomes" id="UP000580250"/>
    </source>
</evidence>
<dbReference type="AlphaFoldDB" id="A0A6V7VUD1"/>
<organism evidence="2 3">
    <name type="scientific">Meloidogyne enterolobii</name>
    <name type="common">Root-knot nematode worm</name>
    <name type="synonym">Meloidogyne mayaguensis</name>
    <dbReference type="NCBI Taxonomy" id="390850"/>
    <lineage>
        <taxon>Eukaryota</taxon>
        <taxon>Metazoa</taxon>
        <taxon>Ecdysozoa</taxon>
        <taxon>Nematoda</taxon>
        <taxon>Chromadorea</taxon>
        <taxon>Rhabditida</taxon>
        <taxon>Tylenchina</taxon>
        <taxon>Tylenchomorpha</taxon>
        <taxon>Tylenchoidea</taxon>
        <taxon>Meloidogynidae</taxon>
        <taxon>Meloidogyninae</taxon>
        <taxon>Meloidogyne</taxon>
    </lineage>
</organism>
<name>A0A6V7VUD1_MELEN</name>
<proteinExistence type="predicted"/>
<sequence>MLTKRKLILLILTNIFLLKLLNAKEFIINLERQKAKDFFIKDLTKNILMDIWKGQAKLNEICSALHGRDKIPTIGEIDGDIDKEEENKAKGNTDVYLNFMHMTKTHIDIKDLESKKMKYKGSGIKKIDELFCNAKLDIPAIKEKKGRIWRAKCAYDMFLLRVIVELYLSLESKLELIRVLNDTPIDYKDGGERIIYGINKWFEDFGGLHKEGYEVFENKIKNNIKIELYSERGIFAFMYGADQ</sequence>
<keyword evidence="1" id="KW-0732">Signal</keyword>
<evidence type="ECO:0000313" key="2">
    <source>
        <dbReference type="EMBL" id="CAD2178515.1"/>
    </source>
</evidence>
<accession>A0A6V7VUD1</accession>
<feature type="signal peptide" evidence="1">
    <location>
        <begin position="1"/>
        <end position="23"/>
    </location>
</feature>
<gene>
    <name evidence="2" type="ORF">MENT_LOCUS30459</name>
</gene>
<dbReference type="Proteomes" id="UP000580250">
    <property type="component" value="Unassembled WGS sequence"/>
</dbReference>
<feature type="chain" id="PRO_5027623550" evidence="1">
    <location>
        <begin position="24"/>
        <end position="243"/>
    </location>
</feature>
<dbReference type="EMBL" id="CAJEWN010000321">
    <property type="protein sequence ID" value="CAD2178515.1"/>
    <property type="molecule type" value="Genomic_DNA"/>
</dbReference>
<comment type="caution">
    <text evidence="2">The sequence shown here is derived from an EMBL/GenBank/DDBJ whole genome shotgun (WGS) entry which is preliminary data.</text>
</comment>
<dbReference type="OrthoDB" id="5898133at2759"/>
<protein>
    <submittedName>
        <fullName evidence="2">Uncharacterized protein</fullName>
    </submittedName>
</protein>